<feature type="compositionally biased region" description="Basic and acidic residues" evidence="12">
    <location>
        <begin position="615"/>
        <end position="624"/>
    </location>
</feature>
<evidence type="ECO:0000256" key="7">
    <source>
        <dbReference type="ARBA" id="ARBA00022525"/>
    </source>
</evidence>
<evidence type="ECO:0000256" key="11">
    <source>
        <dbReference type="ARBA" id="ARBA00029594"/>
    </source>
</evidence>
<comment type="catalytic activity">
    <reaction evidence="1">
        <text>a 1,2-diacyl-sn-glycero-3-phosphocholine + H2O = a 1,2-diacyl-sn-glycero-3-phosphate + choline + H(+)</text>
        <dbReference type="Rhea" id="RHEA:14445"/>
        <dbReference type="ChEBI" id="CHEBI:15354"/>
        <dbReference type="ChEBI" id="CHEBI:15377"/>
        <dbReference type="ChEBI" id="CHEBI:15378"/>
        <dbReference type="ChEBI" id="CHEBI:57643"/>
        <dbReference type="ChEBI" id="CHEBI:58608"/>
        <dbReference type="EC" id="3.1.4.4"/>
    </reaction>
</comment>
<comment type="similarity">
    <text evidence="4">Belongs to the phospholipase D family.</text>
</comment>
<dbReference type="InterPro" id="IPR025202">
    <property type="entry name" value="PLD-like_dom"/>
</dbReference>
<dbReference type="GO" id="GO:0006793">
    <property type="term" value="P:phosphorus metabolic process"/>
    <property type="evidence" value="ECO:0007669"/>
    <property type="project" value="UniProtKB-ARBA"/>
</dbReference>
<dbReference type="PANTHER" id="PTHR43856">
    <property type="entry name" value="CARDIOLIPIN HYDROLASE"/>
    <property type="match status" value="1"/>
</dbReference>
<gene>
    <name evidence="14" type="ORF">E4K65_36620</name>
</gene>
<dbReference type="InterPro" id="IPR001736">
    <property type="entry name" value="PLipase_D/transphosphatidylase"/>
</dbReference>
<dbReference type="CDD" id="cd09172">
    <property type="entry name" value="PLDc_Nuc_like_unchar1_1"/>
    <property type="match status" value="1"/>
</dbReference>
<dbReference type="RefSeq" id="WP_135178230.1">
    <property type="nucleotide sequence ID" value="NZ_SPQT01000029.1"/>
</dbReference>
<dbReference type="EC" id="3.1.4.4" evidence="5"/>
<dbReference type="PANTHER" id="PTHR43856:SF1">
    <property type="entry name" value="MITOCHONDRIAL CARDIOLIPIN HYDROLASE"/>
    <property type="match status" value="1"/>
</dbReference>
<evidence type="ECO:0000256" key="10">
    <source>
        <dbReference type="ARBA" id="ARBA00023098"/>
    </source>
</evidence>
<evidence type="ECO:0000256" key="2">
    <source>
        <dbReference type="ARBA" id="ARBA00003145"/>
    </source>
</evidence>
<protein>
    <recommendedName>
        <fullName evidence="6">Phospholipase D</fullName>
        <ecNumber evidence="5">3.1.4.4</ecNumber>
    </recommendedName>
    <alternativeName>
        <fullName evidence="11">Choline phosphatase</fullName>
    </alternativeName>
</protein>
<evidence type="ECO:0000256" key="8">
    <source>
        <dbReference type="ARBA" id="ARBA00022801"/>
    </source>
</evidence>
<evidence type="ECO:0000256" key="4">
    <source>
        <dbReference type="ARBA" id="ARBA00008664"/>
    </source>
</evidence>
<keyword evidence="7" id="KW-0964">Secreted</keyword>
<dbReference type="EMBL" id="SPQT01000029">
    <property type="protein sequence ID" value="TFV41406.1"/>
    <property type="molecule type" value="Genomic_DNA"/>
</dbReference>
<keyword evidence="8" id="KW-0378">Hydrolase</keyword>
<keyword evidence="10" id="KW-0443">Lipid metabolism</keyword>
<feature type="region of interest" description="Disordered" evidence="12">
    <location>
        <begin position="602"/>
        <end position="677"/>
    </location>
</feature>
<dbReference type="AlphaFoldDB" id="A0A4Y9LER5"/>
<evidence type="ECO:0000256" key="9">
    <source>
        <dbReference type="ARBA" id="ARBA00022963"/>
    </source>
</evidence>
<feature type="compositionally biased region" description="Basic residues" evidence="12">
    <location>
        <begin position="630"/>
        <end position="677"/>
    </location>
</feature>
<evidence type="ECO:0000313" key="14">
    <source>
        <dbReference type="EMBL" id="TFV41406.1"/>
    </source>
</evidence>
<comment type="caution">
    <text evidence="14">The sequence shown here is derived from an EMBL/GenBank/DDBJ whole genome shotgun (WGS) entry which is preliminary data.</text>
</comment>
<organism evidence="14 15">
    <name type="scientific">Bradyrhizobium niftali</name>
    <dbReference type="NCBI Taxonomy" id="2560055"/>
    <lineage>
        <taxon>Bacteria</taxon>
        <taxon>Pseudomonadati</taxon>
        <taxon>Pseudomonadota</taxon>
        <taxon>Alphaproteobacteria</taxon>
        <taxon>Hyphomicrobiales</taxon>
        <taxon>Nitrobacteraceae</taxon>
        <taxon>Bradyrhizobium</taxon>
    </lineage>
</organism>
<evidence type="ECO:0000256" key="1">
    <source>
        <dbReference type="ARBA" id="ARBA00000798"/>
    </source>
</evidence>
<name>A0A4Y9LER5_9BRAD</name>
<evidence type="ECO:0000256" key="6">
    <source>
        <dbReference type="ARBA" id="ARBA00018392"/>
    </source>
</evidence>
<evidence type="ECO:0000256" key="5">
    <source>
        <dbReference type="ARBA" id="ARBA00012027"/>
    </source>
</evidence>
<evidence type="ECO:0000313" key="15">
    <source>
        <dbReference type="Proteomes" id="UP000297966"/>
    </source>
</evidence>
<dbReference type="GO" id="GO:0005576">
    <property type="term" value="C:extracellular region"/>
    <property type="evidence" value="ECO:0007669"/>
    <property type="project" value="UniProtKB-SubCell"/>
</dbReference>
<comment type="subcellular location">
    <subcellularLocation>
        <location evidence="3">Secreted</location>
    </subcellularLocation>
</comment>
<dbReference type="GO" id="GO:0016891">
    <property type="term" value="F:RNA endonuclease activity producing 5'-phosphomonoesters, hydrolytic mechanism"/>
    <property type="evidence" value="ECO:0007669"/>
    <property type="project" value="TreeGrafter"/>
</dbReference>
<dbReference type="Gene3D" id="3.30.870.10">
    <property type="entry name" value="Endonuclease Chain A"/>
    <property type="match status" value="2"/>
</dbReference>
<keyword evidence="9" id="KW-0442">Lipid degradation</keyword>
<evidence type="ECO:0000259" key="13">
    <source>
        <dbReference type="PROSITE" id="PS50035"/>
    </source>
</evidence>
<feature type="domain" description="PLD phosphodiesterase" evidence="13">
    <location>
        <begin position="467"/>
        <end position="498"/>
    </location>
</feature>
<comment type="function">
    <text evidence="2">Could be a virulence factor.</text>
</comment>
<dbReference type="OrthoDB" id="9789376at2"/>
<dbReference type="GO" id="GO:0004630">
    <property type="term" value="F:phospholipase D activity"/>
    <property type="evidence" value="ECO:0007669"/>
    <property type="project" value="UniProtKB-EC"/>
</dbReference>
<dbReference type="Pfam" id="PF13091">
    <property type="entry name" value="PLDc_2"/>
    <property type="match status" value="2"/>
</dbReference>
<sequence length="677" mass="75827">MRKQEADGPLRVSAIAGTRVVLMAIDIAPADRNGLRGFAFQVSSGGQTHWLTGTKYFEALVPNPVQGAKYSTLQHPIQSFLWSDYEAKPDTEYEYTIMAMYGEPGALDPRHKVTVQVTTEQENDGKHGIWFNRGVVASRAYSVEFQNRELTEEMYNQVDDQNHVTEETSKWLSRGLEEACVDYINGVPRGEMLRVVAYEFTYVPLLNALKAALGRGVDVKIIYHKTSANDDAINEVGLPRSKLIERTRPQTPHNKFMVWLDKNERPKAVWTGSVNFTPSGFLGQTNVGHVVTDSGRDPSSIPNKYFEYWKVLSKNPTSKPARDAVIDLTPNPPNVVPEAPVTAFFSPRIADNLLDWYGKRIEDARTSSMFTAAFTVDPILLRSLGKQQDSMRFVLLEKPATAEARKAERDSHGRLIMSNGSVLGKVTKTSFKTEKGAGGTKLVPIPNFPLEKWFVDEELARKDGKGFVFFVHTKFLLIDPLSDDPLVCTGSANFSGASLTANDENMLFIRGDTRVADIYMTEFDRIFRHFFFRMTANRAAMNHEDEEEAKRKAAILDTGAIWLAPFFQDGNFKCIRRIMFFADRGLTWAPQAARDPNVFVNEEQRAKDKRAKAKAARDAKKAEEGTTAPKKSKKKAAAKAVKKRAVKKTSKKAAKKKKAVKKKKAAKRKKAAGKKRG</sequence>
<accession>A0A4Y9LER5</accession>
<dbReference type="PROSITE" id="PS50035">
    <property type="entry name" value="PLD"/>
    <property type="match status" value="1"/>
</dbReference>
<reference evidence="14 15" key="1">
    <citation type="submission" date="2019-03" db="EMBL/GenBank/DDBJ databases">
        <title>Bradyrhizobium diversity isolated from nodules of Chamaecrista fasciculata.</title>
        <authorList>
            <person name="Klepa M.S."/>
            <person name="Urquiaga M.O."/>
            <person name="Hungria M."/>
            <person name="Delamuta J.R."/>
        </authorList>
    </citation>
    <scope>NUCLEOTIDE SEQUENCE [LARGE SCALE GENOMIC DNA]</scope>
    <source>
        <strain evidence="14 15">CNPSo 3448</strain>
    </source>
</reference>
<keyword evidence="15" id="KW-1185">Reference proteome</keyword>
<dbReference type="GO" id="GO:0016042">
    <property type="term" value="P:lipid catabolic process"/>
    <property type="evidence" value="ECO:0007669"/>
    <property type="project" value="UniProtKB-KW"/>
</dbReference>
<dbReference type="SUPFAM" id="SSF56024">
    <property type="entry name" value="Phospholipase D/nuclease"/>
    <property type="match status" value="2"/>
</dbReference>
<evidence type="ECO:0000256" key="12">
    <source>
        <dbReference type="SAM" id="MobiDB-lite"/>
    </source>
</evidence>
<dbReference type="InterPro" id="IPR051406">
    <property type="entry name" value="PLD_domain"/>
</dbReference>
<dbReference type="Proteomes" id="UP000297966">
    <property type="component" value="Unassembled WGS sequence"/>
</dbReference>
<proteinExistence type="inferred from homology"/>
<evidence type="ECO:0000256" key="3">
    <source>
        <dbReference type="ARBA" id="ARBA00004613"/>
    </source>
</evidence>